<dbReference type="Gene3D" id="3.30.160.20">
    <property type="match status" value="1"/>
</dbReference>
<feature type="region of interest" description="Disordered" evidence="9">
    <location>
        <begin position="866"/>
        <end position="889"/>
    </location>
</feature>
<feature type="region of interest" description="Disordered" evidence="9">
    <location>
        <begin position="945"/>
        <end position="1000"/>
    </location>
</feature>
<dbReference type="InterPro" id="IPR014001">
    <property type="entry name" value="Helicase_ATP-bd"/>
</dbReference>
<dbReference type="InterPro" id="IPR011709">
    <property type="entry name" value="DEAD-box_helicase_OB_fold"/>
</dbReference>
<name>K8FF80_9CHLO</name>
<dbReference type="CDD" id="cd17917">
    <property type="entry name" value="DEXHc_RHA-like"/>
    <property type="match status" value="1"/>
</dbReference>
<feature type="compositionally biased region" description="Low complexity" evidence="9">
    <location>
        <begin position="233"/>
        <end position="250"/>
    </location>
</feature>
<evidence type="ECO:0000313" key="13">
    <source>
        <dbReference type="EMBL" id="CCO66896.1"/>
    </source>
</evidence>
<dbReference type="GO" id="GO:0003723">
    <property type="term" value="F:RNA binding"/>
    <property type="evidence" value="ECO:0007669"/>
    <property type="project" value="UniProtKB-UniRule"/>
</dbReference>
<feature type="compositionally biased region" description="Low complexity" evidence="9">
    <location>
        <begin position="165"/>
        <end position="211"/>
    </location>
</feature>
<dbReference type="SUPFAM" id="SSF52540">
    <property type="entry name" value="P-loop containing nucleoside triphosphate hydrolases"/>
    <property type="match status" value="1"/>
</dbReference>
<dbReference type="FunFam" id="1.20.120.1080:FF:000002">
    <property type="entry name" value="Putative ATP-dependent RNA helicase DHX36"/>
    <property type="match status" value="1"/>
</dbReference>
<feature type="region of interest" description="Disordered" evidence="9">
    <location>
        <begin position="126"/>
        <end position="287"/>
    </location>
</feature>
<feature type="compositionally biased region" description="Polar residues" evidence="9">
    <location>
        <begin position="152"/>
        <end position="164"/>
    </location>
</feature>
<protein>
    <submittedName>
        <fullName evidence="13">Uncharacterized protein</fullName>
    </submittedName>
</protein>
<evidence type="ECO:0000313" key="14">
    <source>
        <dbReference type="Proteomes" id="UP000198341"/>
    </source>
</evidence>
<keyword evidence="1" id="KW-0547">Nucleotide-binding</keyword>
<dbReference type="InterPro" id="IPR011545">
    <property type="entry name" value="DEAD/DEAH_box_helicase_dom"/>
</dbReference>
<evidence type="ECO:0000256" key="9">
    <source>
        <dbReference type="SAM" id="MobiDB-lite"/>
    </source>
</evidence>
<keyword evidence="14" id="KW-1185">Reference proteome</keyword>
<evidence type="ECO:0000256" key="3">
    <source>
        <dbReference type="ARBA" id="ARBA00022806"/>
    </source>
</evidence>
<feature type="domain" description="DRBM" evidence="10">
    <location>
        <begin position="323"/>
        <end position="412"/>
    </location>
</feature>
<evidence type="ECO:0000256" key="1">
    <source>
        <dbReference type="ARBA" id="ARBA00022741"/>
    </source>
</evidence>
<dbReference type="KEGG" id="bpg:Bathy09g00100"/>
<evidence type="ECO:0000256" key="6">
    <source>
        <dbReference type="ARBA" id="ARBA00060772"/>
    </source>
</evidence>
<organism evidence="13 14">
    <name type="scientific">Bathycoccus prasinos</name>
    <dbReference type="NCBI Taxonomy" id="41875"/>
    <lineage>
        <taxon>Eukaryota</taxon>
        <taxon>Viridiplantae</taxon>
        <taxon>Chlorophyta</taxon>
        <taxon>Mamiellophyceae</taxon>
        <taxon>Mamiellales</taxon>
        <taxon>Bathycoccaceae</taxon>
        <taxon>Bathycoccus</taxon>
    </lineage>
</organism>
<evidence type="ECO:0000259" key="11">
    <source>
        <dbReference type="PROSITE" id="PS51192"/>
    </source>
</evidence>
<reference evidence="13 14" key="1">
    <citation type="submission" date="2011-10" db="EMBL/GenBank/DDBJ databases">
        <authorList>
            <person name="Genoscope - CEA"/>
        </authorList>
    </citation>
    <scope>NUCLEOTIDE SEQUENCE [LARGE SCALE GENOMIC DNA]</scope>
    <source>
        <strain evidence="13 14">RCC 1105</strain>
    </source>
</reference>
<dbReference type="SMART" id="SM00487">
    <property type="entry name" value="DEXDc"/>
    <property type="match status" value="1"/>
</dbReference>
<dbReference type="Pfam" id="PF07717">
    <property type="entry name" value="OB_NTP_bind"/>
    <property type="match status" value="1"/>
</dbReference>
<dbReference type="InterPro" id="IPR027417">
    <property type="entry name" value="P-loop_NTPase"/>
</dbReference>
<gene>
    <name evidence="13" type="ORF">Bathy09g00100</name>
</gene>
<feature type="compositionally biased region" description="Basic and acidic residues" evidence="9">
    <location>
        <begin position="983"/>
        <end position="992"/>
    </location>
</feature>
<keyword evidence="8" id="KW-0175">Coiled coil</keyword>
<keyword evidence="4" id="KW-0067">ATP-binding</keyword>
<sequence>MSVRRIRSITSSTVARNILSRTAQKSFTSFSAPPILRLKVTATKPTAPSALTLTALTIHSSSRRMFCRVVPSNVSSSSSMSMQSHSSGTRVGSSTFANGGVCLRRAFFYYPRTMTTTTTHVGRQQSFLLTERQQRKAGTNRVRRSFQFAPVSKQSASGGSRNTRSNATNGARGNASAASPGPGAASKPKPSSASTASSSASSAKTATLPKAPRAPKKKKGPANGANGGGAGAGDKSSPPSNRRNNNNNKTGRNRNGGGRGNQQQKNFKKNSAASGANQNESLNANVLTCPNGRERLKRKEAKEFLDLFKEQTGGTALCKSVDDSKNVLHFVQQKMLFKQKISYQTSGPPHSRRFVSTLEVPIQTAAFQSLDVLPSSATVNGDVVTFMGGGIAFTKRESSSLAALDILKQLLESGIDPKAPPSVAKMKEKEMKERIQNAQALLELVDSSRPSIDISKRRDGKAGFEAVLSCFVDGGKKLEGVGYGKSKSEAEGNALLNASEEPLKELLGENVMKRLQKVIADSPGGHVATLRIQALPDEAVEVLVNAMGSPDEHDERVMALKTECQELERRREEKAARNAESGGNTSWRKKGENLNEYLFKSKNAEDLSKAEEILVSKYREEQAKTSQEILQEEIERERRANEDIDSEEAKMARFREKLPIIELKEDMLKALETQSVVVVSGGTGTGKSTQCPQYILEDALRKGRGAETKIIVTQPRRIAAISVAERVAAERCEPIGNSVGYRVRLHGSEPRSIGGTVQFVTTGVLLRRLVRDPEISDVSHVIIDEVHERDINTDFLLVLLKELIQTRRDLKVILMSATLDAESFSKYFTMDTDIARQTPLLSVPPKPRHPVELHYLEDILEQTQSDNSRNGDGLGIPSANSNVNDDGDDIIVQNNENEITKIGQDDDWPPIVRRLAAELLHVQDISLARELEEVEAESRASMQIERIADAEDAGEQPEFSEDEYEDDDEDDSVDDDDDSLNAWEDRMKNDGRKHSHGRPRLQALRKAVALKNDRSELGKPGVSGFGGGKMRVNKNTKLGDRDQSEVAVNLVAEIATHIANKEIENNRKGTVLCFLPGWDEIKAATELIRKSTTYNEDTMKIMPLHSSVPQEEQQAVFTPAKEGTMKIILSTNIAESSVTIDDVLSVIDAGLVREMSYNAESAMSSMETVLISSASATQRSGRAGRVAPGSCFRLYSRGVHASMAERPTPEIQRTALEATCLQTAAMTESGIQRFLSRALDPPSEDTVMYAVDRLTKLGAIQTIESGEKLTALGRTISNLPIDPAIARMLLLGCVTKCLDPVLTAAASYSSRDPFYTPPGMRDEARAIRKSFHDSSDLLSVCRAWDQCNDLFNNRDYDTARRWGSDNFISIAAMSNLTSVRSQLLSDLVKLGFVSERDCEGYGQRRVLRYDSGINTHANNEALFKGILATGLPSNLAARRSLGAFGTLRTRTESHAGLHPSGVAFHRKPPRGVAPLPKWFVYREMVLSSSVFLRDSTALSPEQVAMFAGHQISFAPKVEEAQNDSTESDDGLLNADGSVNASMDIDMSFDGDDMVPSSRFDRSAAGRAKFLLDEWVFLDSNCEDTMDLLRDAREELNMALNWRVMYPRKPPPESSEEIVDAIAQMLRIVDERERRKNRSRARFSRQSPSSSSSGAPSRRKF</sequence>
<dbReference type="OrthoDB" id="10253254at2759"/>
<dbReference type="Pfam" id="PF00271">
    <property type="entry name" value="Helicase_C"/>
    <property type="match status" value="1"/>
</dbReference>
<dbReference type="PROSITE" id="PS50137">
    <property type="entry name" value="DS_RBD"/>
    <property type="match status" value="1"/>
</dbReference>
<evidence type="ECO:0000256" key="8">
    <source>
        <dbReference type="SAM" id="Coils"/>
    </source>
</evidence>
<dbReference type="InterPro" id="IPR014720">
    <property type="entry name" value="dsRBD_dom"/>
</dbReference>
<feature type="region of interest" description="Disordered" evidence="9">
    <location>
        <begin position="1632"/>
        <end position="1660"/>
    </location>
</feature>
<keyword evidence="3" id="KW-0347">Helicase</keyword>
<dbReference type="GO" id="GO:0016787">
    <property type="term" value="F:hydrolase activity"/>
    <property type="evidence" value="ECO:0007669"/>
    <property type="project" value="UniProtKB-KW"/>
</dbReference>
<dbReference type="InterPro" id="IPR002464">
    <property type="entry name" value="DNA/RNA_helicase_DEAH_CS"/>
</dbReference>
<dbReference type="PROSITE" id="PS00690">
    <property type="entry name" value="DEAH_ATP_HELICASE"/>
    <property type="match status" value="1"/>
</dbReference>
<keyword evidence="2" id="KW-0378">Hydrolase</keyword>
<dbReference type="CDD" id="cd18791">
    <property type="entry name" value="SF2_C_RHA"/>
    <property type="match status" value="1"/>
</dbReference>
<dbReference type="PROSITE" id="PS51192">
    <property type="entry name" value="HELICASE_ATP_BIND_1"/>
    <property type="match status" value="1"/>
</dbReference>
<keyword evidence="5 7" id="KW-0694">RNA-binding</keyword>
<feature type="domain" description="Helicase ATP-binding" evidence="11">
    <location>
        <begin position="668"/>
        <end position="837"/>
    </location>
</feature>
<proteinExistence type="inferred from homology"/>
<dbReference type="GO" id="GO:0004386">
    <property type="term" value="F:helicase activity"/>
    <property type="evidence" value="ECO:0007669"/>
    <property type="project" value="UniProtKB-KW"/>
</dbReference>
<dbReference type="FunFam" id="3.40.50.300:FF:000526">
    <property type="entry name" value="DExH-box ATP-dependent RNA helicase DExH3"/>
    <property type="match status" value="1"/>
</dbReference>
<evidence type="ECO:0000259" key="12">
    <source>
        <dbReference type="PROSITE" id="PS51194"/>
    </source>
</evidence>
<comment type="similarity">
    <text evidence="6">Belongs to the DExH box helicase family.</text>
</comment>
<dbReference type="GO" id="GO:0005634">
    <property type="term" value="C:nucleus"/>
    <property type="evidence" value="ECO:0007669"/>
    <property type="project" value="TreeGrafter"/>
</dbReference>
<accession>K8FF80</accession>
<feature type="compositionally biased region" description="Polar residues" evidence="9">
    <location>
        <begin position="271"/>
        <end position="287"/>
    </location>
</feature>
<evidence type="ECO:0000259" key="10">
    <source>
        <dbReference type="PROSITE" id="PS50137"/>
    </source>
</evidence>
<evidence type="ECO:0000256" key="4">
    <source>
        <dbReference type="ARBA" id="ARBA00022840"/>
    </source>
</evidence>
<dbReference type="eggNOG" id="KOG0921">
    <property type="taxonomic scope" value="Eukaryota"/>
</dbReference>
<dbReference type="RefSeq" id="XP_007511336.1">
    <property type="nucleotide sequence ID" value="XM_007511274.1"/>
</dbReference>
<dbReference type="InterPro" id="IPR007502">
    <property type="entry name" value="Helicase-assoc_dom"/>
</dbReference>
<feature type="coiled-coil region" evidence="8">
    <location>
        <begin position="620"/>
        <end position="657"/>
    </location>
</feature>
<dbReference type="Gene3D" id="3.40.50.300">
    <property type="entry name" value="P-loop containing nucleotide triphosphate hydrolases"/>
    <property type="match status" value="2"/>
</dbReference>
<evidence type="ECO:0000256" key="5">
    <source>
        <dbReference type="ARBA" id="ARBA00022884"/>
    </source>
</evidence>
<feature type="domain" description="Helicase C-terminal" evidence="12">
    <location>
        <begin position="1050"/>
        <end position="1227"/>
    </location>
</feature>
<dbReference type="Proteomes" id="UP000198341">
    <property type="component" value="Chromosome 9"/>
</dbReference>
<dbReference type="PANTHER" id="PTHR18934">
    <property type="entry name" value="ATP-DEPENDENT RNA HELICASE"/>
    <property type="match status" value="1"/>
</dbReference>
<dbReference type="SMART" id="SM00490">
    <property type="entry name" value="HELICc"/>
    <property type="match status" value="1"/>
</dbReference>
<dbReference type="PANTHER" id="PTHR18934:SF237">
    <property type="entry name" value="ATP-DEPENDENT DNA_RNA HELICASE DHX36"/>
    <property type="match status" value="1"/>
</dbReference>
<feature type="compositionally biased region" description="Low complexity" evidence="9">
    <location>
        <begin position="1643"/>
        <end position="1660"/>
    </location>
</feature>
<dbReference type="Pfam" id="PF00270">
    <property type="entry name" value="DEAD"/>
    <property type="match status" value="1"/>
</dbReference>
<dbReference type="Gene3D" id="1.20.120.1080">
    <property type="match status" value="1"/>
</dbReference>
<feature type="region of interest" description="Disordered" evidence="9">
    <location>
        <begin position="569"/>
        <end position="588"/>
    </location>
</feature>
<feature type="compositionally biased region" description="Acidic residues" evidence="9">
    <location>
        <begin position="950"/>
        <end position="979"/>
    </location>
</feature>
<evidence type="ECO:0000256" key="2">
    <source>
        <dbReference type="ARBA" id="ARBA00022801"/>
    </source>
</evidence>
<dbReference type="GeneID" id="19013517"/>
<dbReference type="EMBL" id="FO082270">
    <property type="protein sequence ID" value="CCO66896.1"/>
    <property type="molecule type" value="Genomic_DNA"/>
</dbReference>
<dbReference type="GO" id="GO:0005524">
    <property type="term" value="F:ATP binding"/>
    <property type="evidence" value="ECO:0007669"/>
    <property type="project" value="UniProtKB-KW"/>
</dbReference>
<dbReference type="STRING" id="41875.K8FF80"/>
<dbReference type="Pfam" id="PF21010">
    <property type="entry name" value="HA2_C"/>
    <property type="match status" value="1"/>
</dbReference>
<dbReference type="eggNOG" id="KOG0920">
    <property type="taxonomic scope" value="Eukaryota"/>
</dbReference>
<dbReference type="SMART" id="SM00847">
    <property type="entry name" value="HA2"/>
    <property type="match status" value="1"/>
</dbReference>
<dbReference type="PROSITE" id="PS51194">
    <property type="entry name" value="HELICASE_CTER"/>
    <property type="match status" value="1"/>
</dbReference>
<dbReference type="InterPro" id="IPR001650">
    <property type="entry name" value="Helicase_C-like"/>
</dbReference>
<evidence type="ECO:0000256" key="7">
    <source>
        <dbReference type="PROSITE-ProRule" id="PRU00266"/>
    </source>
</evidence>